<dbReference type="Proteomes" id="UP000294650">
    <property type="component" value="Unassembled WGS sequence"/>
</dbReference>
<dbReference type="EMBL" id="SMAN01000003">
    <property type="protein sequence ID" value="TCT25457.1"/>
    <property type="molecule type" value="Genomic_DNA"/>
</dbReference>
<dbReference type="RefSeq" id="WP_132370895.1">
    <property type="nucleotide sequence ID" value="NZ_SMAN01000003.1"/>
</dbReference>
<evidence type="ECO:0000313" key="2">
    <source>
        <dbReference type="EMBL" id="TCT25457.1"/>
    </source>
</evidence>
<gene>
    <name evidence="2" type="ORF">EDD68_1039</name>
</gene>
<sequence>MNYHSHVWSVIIHGVLAVMWYWYSHFIMKFVDTLNQVWVVDTLVFLGSIALFAFLYKKFLPKKYELSIGWLAGFFPVLAFIMFLIY</sequence>
<name>A0A4R3N9M6_9BACI</name>
<feature type="transmembrane region" description="Helical" evidence="1">
    <location>
        <begin position="68"/>
        <end position="85"/>
    </location>
</feature>
<organism evidence="2 3">
    <name type="scientific">Melghiribacillus thermohalophilus</name>
    <dbReference type="NCBI Taxonomy" id="1324956"/>
    <lineage>
        <taxon>Bacteria</taxon>
        <taxon>Bacillati</taxon>
        <taxon>Bacillota</taxon>
        <taxon>Bacilli</taxon>
        <taxon>Bacillales</taxon>
        <taxon>Bacillaceae</taxon>
        <taxon>Melghiribacillus</taxon>
    </lineage>
</organism>
<dbReference type="OrthoDB" id="9940285at2"/>
<reference evidence="2 3" key="1">
    <citation type="submission" date="2019-03" db="EMBL/GenBank/DDBJ databases">
        <title>Genomic Encyclopedia of Type Strains, Phase IV (KMG-IV): sequencing the most valuable type-strain genomes for metagenomic binning, comparative biology and taxonomic classification.</title>
        <authorList>
            <person name="Goeker M."/>
        </authorList>
    </citation>
    <scope>NUCLEOTIDE SEQUENCE [LARGE SCALE GENOMIC DNA]</scope>
    <source>
        <strain evidence="2 3">DSM 25894</strain>
    </source>
</reference>
<proteinExistence type="predicted"/>
<keyword evidence="1" id="KW-0472">Membrane</keyword>
<accession>A0A4R3N9M6</accession>
<feature type="transmembrane region" description="Helical" evidence="1">
    <location>
        <begin position="36"/>
        <end position="56"/>
    </location>
</feature>
<dbReference type="AlphaFoldDB" id="A0A4R3N9M6"/>
<evidence type="ECO:0000313" key="3">
    <source>
        <dbReference type="Proteomes" id="UP000294650"/>
    </source>
</evidence>
<feature type="transmembrane region" description="Helical" evidence="1">
    <location>
        <begin position="7"/>
        <end position="24"/>
    </location>
</feature>
<keyword evidence="1" id="KW-1133">Transmembrane helix</keyword>
<keyword evidence="3" id="KW-1185">Reference proteome</keyword>
<comment type="caution">
    <text evidence="2">The sequence shown here is derived from an EMBL/GenBank/DDBJ whole genome shotgun (WGS) entry which is preliminary data.</text>
</comment>
<evidence type="ECO:0000256" key="1">
    <source>
        <dbReference type="SAM" id="Phobius"/>
    </source>
</evidence>
<keyword evidence="1" id="KW-0812">Transmembrane</keyword>
<protein>
    <submittedName>
        <fullName evidence="2">Uncharacterized protein</fullName>
    </submittedName>
</protein>